<dbReference type="InterPro" id="IPR036866">
    <property type="entry name" value="RibonucZ/Hydroxyglut_hydro"/>
</dbReference>
<dbReference type="AlphaFoldDB" id="A0AAE4MHW9"/>
<feature type="domain" description="Metallo-beta-lactamase" evidence="5">
    <location>
        <begin position="12"/>
        <end position="193"/>
    </location>
</feature>
<dbReference type="SMART" id="SM00849">
    <property type="entry name" value="Lactamase_B"/>
    <property type="match status" value="1"/>
</dbReference>
<dbReference type="Gene3D" id="3.60.15.10">
    <property type="entry name" value="Ribonuclease Z/Hydroxyacylglutathione hydrolase-like"/>
    <property type="match status" value="1"/>
</dbReference>
<comment type="cofactor">
    <cofactor evidence="1">
        <name>Zn(2+)</name>
        <dbReference type="ChEBI" id="CHEBI:29105"/>
    </cofactor>
</comment>
<dbReference type="PANTHER" id="PTHR46233">
    <property type="entry name" value="HYDROXYACYLGLUTATHIONE HYDROLASE GLOC"/>
    <property type="match status" value="1"/>
</dbReference>
<keyword evidence="4" id="KW-0862">Zinc</keyword>
<sequence>MIVEKIVPAYYDSNVYIINKKILIDAGMTPDYVLPRLEKIVPVSNIELIVLTHAHFDHFGAAPAIIQKSGAQLGIYETEADALKHAEFSSALNFGQACPDLTPDVFYHDGDKIPIGKGENGEEEYLEVIHTPGHTSGCMCLYEKNSKSLFSGDTIFSEGGIGRSDFGNSTPEKMTQSIQKLTTLDIQNLYPGHGSPTHKNAKHSVDLSLKFSERMNP</sequence>
<dbReference type="PANTHER" id="PTHR46233:SF3">
    <property type="entry name" value="HYDROXYACYLGLUTATHIONE HYDROLASE GLOC"/>
    <property type="match status" value="1"/>
</dbReference>
<evidence type="ECO:0000256" key="2">
    <source>
        <dbReference type="ARBA" id="ARBA00022723"/>
    </source>
</evidence>
<dbReference type="InterPro" id="IPR051453">
    <property type="entry name" value="MBL_Glyoxalase_II"/>
</dbReference>
<evidence type="ECO:0000256" key="3">
    <source>
        <dbReference type="ARBA" id="ARBA00022801"/>
    </source>
</evidence>
<keyword evidence="7" id="KW-1185">Reference proteome</keyword>
<dbReference type="GO" id="GO:0004416">
    <property type="term" value="F:hydroxyacylglutathione hydrolase activity"/>
    <property type="evidence" value="ECO:0007669"/>
    <property type="project" value="UniProtKB-EC"/>
</dbReference>
<evidence type="ECO:0000313" key="6">
    <source>
        <dbReference type="EMBL" id="MDV0446489.1"/>
    </source>
</evidence>
<protein>
    <submittedName>
        <fullName evidence="6">Hydroxyacylglutathione hydrolase GloC</fullName>
        <ecNumber evidence="6">3.1.2.6</ecNumber>
    </submittedName>
</protein>
<proteinExistence type="predicted"/>
<evidence type="ECO:0000313" key="7">
    <source>
        <dbReference type="Proteomes" id="UP001271789"/>
    </source>
</evidence>
<dbReference type="SUPFAM" id="SSF56281">
    <property type="entry name" value="Metallo-hydrolase/oxidoreductase"/>
    <property type="match status" value="1"/>
</dbReference>
<evidence type="ECO:0000256" key="4">
    <source>
        <dbReference type="ARBA" id="ARBA00022833"/>
    </source>
</evidence>
<keyword evidence="3 6" id="KW-0378">Hydrolase</keyword>
<dbReference type="EMBL" id="JAWDKD010000007">
    <property type="protein sequence ID" value="MDV0446489.1"/>
    <property type="molecule type" value="Genomic_DNA"/>
</dbReference>
<name>A0AAE4MHW9_9EURY</name>
<dbReference type="InterPro" id="IPR001279">
    <property type="entry name" value="Metallo-B-lactamas"/>
</dbReference>
<dbReference type="Pfam" id="PF00753">
    <property type="entry name" value="Lactamase_B"/>
    <property type="match status" value="1"/>
</dbReference>
<evidence type="ECO:0000259" key="5">
    <source>
        <dbReference type="SMART" id="SM00849"/>
    </source>
</evidence>
<reference evidence="6" key="1">
    <citation type="submission" date="2023-06" db="EMBL/GenBank/DDBJ databases">
        <title>Genome sequence of Methanosarcinaceae archaeon Ag5.</title>
        <authorList>
            <person name="Protasov E."/>
            <person name="Platt K."/>
            <person name="Poehlein A."/>
            <person name="Daniel R."/>
            <person name="Brune A."/>
        </authorList>
    </citation>
    <scope>NUCLEOTIDE SEQUENCE</scope>
    <source>
        <strain evidence="6">Ag5</strain>
    </source>
</reference>
<evidence type="ECO:0000256" key="1">
    <source>
        <dbReference type="ARBA" id="ARBA00001947"/>
    </source>
</evidence>
<comment type="caution">
    <text evidence="6">The sequence shown here is derived from an EMBL/GenBank/DDBJ whole genome shotgun (WGS) entry which is preliminary data.</text>
</comment>
<gene>
    <name evidence="6" type="primary">gloC</name>
    <name evidence="6" type="ORF">MsAg5_03280</name>
</gene>
<dbReference type="RefSeq" id="WP_338098885.1">
    <property type="nucleotide sequence ID" value="NZ_JAWDKD010000007.1"/>
</dbReference>
<keyword evidence="2" id="KW-0479">Metal-binding</keyword>
<dbReference type="GO" id="GO:0046872">
    <property type="term" value="F:metal ion binding"/>
    <property type="evidence" value="ECO:0007669"/>
    <property type="project" value="UniProtKB-KW"/>
</dbReference>
<dbReference type="CDD" id="cd06262">
    <property type="entry name" value="metallo-hydrolase-like_MBL-fold"/>
    <property type="match status" value="1"/>
</dbReference>
<dbReference type="EC" id="3.1.2.6" evidence="6"/>
<accession>A0AAE4MHW9</accession>
<organism evidence="6 7">
    <name type="scientific">Methanolapillus africanus</name>
    <dbReference type="NCBI Taxonomy" id="3028297"/>
    <lineage>
        <taxon>Archaea</taxon>
        <taxon>Methanobacteriati</taxon>
        <taxon>Methanobacteriota</taxon>
        <taxon>Stenosarchaea group</taxon>
        <taxon>Methanomicrobia</taxon>
        <taxon>Methanosarcinales</taxon>
        <taxon>Methanosarcinaceae</taxon>
        <taxon>Methanolapillus</taxon>
    </lineage>
</organism>
<dbReference type="Proteomes" id="UP001271789">
    <property type="component" value="Unassembled WGS sequence"/>
</dbReference>